<dbReference type="RefSeq" id="WP_096343594.1">
    <property type="nucleotide sequence ID" value="NZ_NWMW01000002.1"/>
</dbReference>
<dbReference type="Proteomes" id="UP000218366">
    <property type="component" value="Unassembled WGS sequence"/>
</dbReference>
<feature type="domain" description="Response regulatory" evidence="2">
    <location>
        <begin position="11"/>
        <end position="121"/>
    </location>
</feature>
<dbReference type="Gene3D" id="3.40.50.2300">
    <property type="match status" value="1"/>
</dbReference>
<protein>
    <recommendedName>
        <fullName evidence="2">Response regulatory domain-containing protein</fullName>
    </recommendedName>
</protein>
<gene>
    <name evidence="3" type="ORF">COC42_12220</name>
</gene>
<dbReference type="InterPro" id="IPR001789">
    <property type="entry name" value="Sig_transdc_resp-reg_receiver"/>
</dbReference>
<evidence type="ECO:0000313" key="3">
    <source>
        <dbReference type="EMBL" id="PCD02216.1"/>
    </source>
</evidence>
<sequence length="126" mass="13159">MEAAKVLAGVRALVVEDDFYLADDERVALEAAGAGVIGPCDSIAEALILLETHAPDVAILDISLADGPSFDLARLVGARGILILFVTGYDAGLVPPDLAEKARLQKPITKVRLVKAVEELVQAGKA</sequence>
<accession>A0A2A4B3J5</accession>
<dbReference type="SUPFAM" id="SSF52172">
    <property type="entry name" value="CheY-like"/>
    <property type="match status" value="1"/>
</dbReference>
<evidence type="ECO:0000313" key="4">
    <source>
        <dbReference type="Proteomes" id="UP000218366"/>
    </source>
</evidence>
<dbReference type="EMBL" id="NWMW01000002">
    <property type="protein sequence ID" value="PCD02216.1"/>
    <property type="molecule type" value="Genomic_DNA"/>
</dbReference>
<evidence type="ECO:0000259" key="2">
    <source>
        <dbReference type="PROSITE" id="PS50110"/>
    </source>
</evidence>
<feature type="modified residue" description="4-aspartylphosphate" evidence="1">
    <location>
        <position position="61"/>
    </location>
</feature>
<dbReference type="PROSITE" id="PS50110">
    <property type="entry name" value="RESPONSE_REGULATORY"/>
    <property type="match status" value="1"/>
</dbReference>
<keyword evidence="4" id="KW-1185">Reference proteome</keyword>
<name>A0A2A4B3J5_9SPHN</name>
<dbReference type="OrthoDB" id="582170at2"/>
<organism evidence="3 4">
    <name type="scientific">Sphingomonas spermidinifaciens</name>
    <dbReference type="NCBI Taxonomy" id="1141889"/>
    <lineage>
        <taxon>Bacteria</taxon>
        <taxon>Pseudomonadati</taxon>
        <taxon>Pseudomonadota</taxon>
        <taxon>Alphaproteobacteria</taxon>
        <taxon>Sphingomonadales</taxon>
        <taxon>Sphingomonadaceae</taxon>
        <taxon>Sphingomonas</taxon>
    </lineage>
</organism>
<keyword evidence="1" id="KW-0597">Phosphoprotein</keyword>
<proteinExistence type="predicted"/>
<evidence type="ECO:0000256" key="1">
    <source>
        <dbReference type="PROSITE-ProRule" id="PRU00169"/>
    </source>
</evidence>
<dbReference type="GO" id="GO:0000160">
    <property type="term" value="P:phosphorelay signal transduction system"/>
    <property type="evidence" value="ECO:0007669"/>
    <property type="project" value="InterPro"/>
</dbReference>
<dbReference type="InterPro" id="IPR011006">
    <property type="entry name" value="CheY-like_superfamily"/>
</dbReference>
<reference evidence="3 4" key="1">
    <citation type="submission" date="2017-09" db="EMBL/GenBank/DDBJ databases">
        <title>Sphingomonas spermidinifaciens 9NM-10, whole genome shotgun sequence.</title>
        <authorList>
            <person name="Feng G."/>
            <person name="Zhu H."/>
        </authorList>
    </citation>
    <scope>NUCLEOTIDE SEQUENCE [LARGE SCALE GENOMIC DNA]</scope>
    <source>
        <strain evidence="3 4">9NM-10</strain>
    </source>
</reference>
<dbReference type="AlphaFoldDB" id="A0A2A4B3J5"/>
<comment type="caution">
    <text evidence="3">The sequence shown here is derived from an EMBL/GenBank/DDBJ whole genome shotgun (WGS) entry which is preliminary data.</text>
</comment>